<gene>
    <name evidence="1" type="ORF">rCG_43511</name>
</gene>
<evidence type="ECO:0000313" key="1">
    <source>
        <dbReference type="EMBL" id="EDM18661.1"/>
    </source>
</evidence>
<proteinExistence type="predicted"/>
<dbReference type="Proteomes" id="UP000234681">
    <property type="component" value="Chromosome 9"/>
</dbReference>
<protein>
    <submittedName>
        <fullName evidence="1">RCG43511</fullName>
    </submittedName>
</protein>
<evidence type="ECO:0000313" key="2">
    <source>
        <dbReference type="Proteomes" id="UP000234681"/>
    </source>
</evidence>
<organism evidence="1 2">
    <name type="scientific">Rattus norvegicus</name>
    <name type="common">Rat</name>
    <dbReference type="NCBI Taxonomy" id="10116"/>
    <lineage>
        <taxon>Eukaryota</taxon>
        <taxon>Metazoa</taxon>
        <taxon>Chordata</taxon>
        <taxon>Craniata</taxon>
        <taxon>Vertebrata</taxon>
        <taxon>Euteleostomi</taxon>
        <taxon>Mammalia</taxon>
        <taxon>Eutheria</taxon>
        <taxon>Euarchontoglires</taxon>
        <taxon>Glires</taxon>
        <taxon>Rodentia</taxon>
        <taxon>Myomorpha</taxon>
        <taxon>Muroidea</taxon>
        <taxon>Muridae</taxon>
        <taxon>Murinae</taxon>
        <taxon>Rattus</taxon>
    </lineage>
</organism>
<sequence>MEVRIVDSFYNNHLFCCFSTFYSRSTANDSLIPRVPSHGLFQSQHGVSCTCSCSKIGKSNFWNRT</sequence>
<dbReference type="EMBL" id="CH473987">
    <property type="protein sequence ID" value="EDM18661.1"/>
    <property type="molecule type" value="Genomic_DNA"/>
</dbReference>
<reference evidence="1 2" key="1">
    <citation type="submission" date="2005-09" db="EMBL/GenBank/DDBJ databases">
        <authorList>
            <person name="Mural R.J."/>
            <person name="Li P.W."/>
            <person name="Adams M.D."/>
            <person name="Amanatides P.G."/>
            <person name="Baden-Tillson H."/>
            <person name="Barnstead M."/>
            <person name="Chin S.H."/>
            <person name="Dew I."/>
            <person name="Evans C.A."/>
            <person name="Ferriera S."/>
            <person name="Flanigan M."/>
            <person name="Fosler C."/>
            <person name="Glodek A."/>
            <person name="Gu Z."/>
            <person name="Holt R.A."/>
            <person name="Jennings D."/>
            <person name="Kraft C.L."/>
            <person name="Lu F."/>
            <person name="Nguyen T."/>
            <person name="Nusskern D.R."/>
            <person name="Pfannkoch C.M."/>
            <person name="Sitter C."/>
            <person name="Sutton G.G."/>
            <person name="Venter J.C."/>
            <person name="Wang Z."/>
            <person name="Woodage T."/>
            <person name="Zheng X.H."/>
            <person name="Zhong F."/>
        </authorList>
    </citation>
    <scope>NUCLEOTIDE SEQUENCE [LARGE SCALE GENOMIC DNA]</scope>
    <source>
        <strain>BN</strain>
        <strain evidence="2">Sprague-Dawley</strain>
    </source>
</reference>
<name>A6JJ79_RAT</name>
<accession>A6JJ79</accession>
<dbReference type="AlphaFoldDB" id="A6JJ79"/>